<proteinExistence type="predicted"/>
<keyword evidence="1" id="KW-1133">Transmembrane helix</keyword>
<reference evidence="2 3" key="1">
    <citation type="submission" date="2020-04" db="EMBL/GenBank/DDBJ databases">
        <title>Description of novel Gluconacetobacter.</title>
        <authorList>
            <person name="Sombolestani A."/>
        </authorList>
    </citation>
    <scope>NUCLEOTIDE SEQUENCE [LARGE SCALE GENOMIC DNA]</scope>
    <source>
        <strain evidence="2 3">LMG 27802</strain>
    </source>
</reference>
<dbReference type="RefSeq" id="WP_182960236.1">
    <property type="nucleotide sequence ID" value="NZ_JABEQM010000012.1"/>
</dbReference>
<dbReference type="EMBL" id="JABEQM010000012">
    <property type="protein sequence ID" value="MBB2202658.1"/>
    <property type="molecule type" value="Genomic_DNA"/>
</dbReference>
<keyword evidence="1" id="KW-0812">Transmembrane</keyword>
<comment type="caution">
    <text evidence="2">The sequence shown here is derived from an EMBL/GenBank/DDBJ whole genome shotgun (WGS) entry which is preliminary data.</text>
</comment>
<keyword evidence="3" id="KW-1185">Reference proteome</keyword>
<feature type="transmembrane region" description="Helical" evidence="1">
    <location>
        <begin position="6"/>
        <end position="25"/>
    </location>
</feature>
<name>A0A7W4PM66_9PROT</name>
<evidence type="ECO:0000256" key="1">
    <source>
        <dbReference type="SAM" id="Phobius"/>
    </source>
</evidence>
<sequence>MNAVLFVLAVNLAVILACAGLFFLLRAPPPDAMPDPPALLAVFHAEYPDARPCDSVLADDGRAGLIWLADGAVGLVAGAGRHWRVRRLDSVAQCATRIAGEALVLRFRDFAWPSARLVLCDAAVRRRWCERIAQTTTPDRFQEEC</sequence>
<evidence type="ECO:0000313" key="3">
    <source>
        <dbReference type="Proteomes" id="UP000578030"/>
    </source>
</evidence>
<keyword evidence="1" id="KW-0472">Membrane</keyword>
<dbReference type="AlphaFoldDB" id="A0A7W4PM66"/>
<gene>
    <name evidence="2" type="ORF">HLH28_13945</name>
</gene>
<accession>A0A7W4PM66</accession>
<organism evidence="2 3">
    <name type="scientific">Gluconacetobacter tumulisoli</name>
    <dbReference type="NCBI Taxonomy" id="1286189"/>
    <lineage>
        <taxon>Bacteria</taxon>
        <taxon>Pseudomonadati</taxon>
        <taxon>Pseudomonadota</taxon>
        <taxon>Alphaproteobacteria</taxon>
        <taxon>Acetobacterales</taxon>
        <taxon>Acetobacteraceae</taxon>
        <taxon>Gluconacetobacter</taxon>
    </lineage>
</organism>
<protein>
    <submittedName>
        <fullName evidence="2">Uncharacterized protein</fullName>
    </submittedName>
</protein>
<dbReference type="Proteomes" id="UP000578030">
    <property type="component" value="Unassembled WGS sequence"/>
</dbReference>
<evidence type="ECO:0000313" key="2">
    <source>
        <dbReference type="EMBL" id="MBB2202658.1"/>
    </source>
</evidence>